<dbReference type="Proteomes" id="UP000784294">
    <property type="component" value="Unassembled WGS sequence"/>
</dbReference>
<accession>A0A3S5CS83</accession>
<comment type="caution">
    <text evidence="2">The sequence shown here is derived from an EMBL/GenBank/DDBJ whole genome shotgun (WGS) entry which is preliminary data.</text>
</comment>
<dbReference type="EMBL" id="CAAALY010286173">
    <property type="protein sequence ID" value="VEL43860.1"/>
    <property type="molecule type" value="Genomic_DNA"/>
</dbReference>
<organism evidence="2 3">
    <name type="scientific">Protopolystoma xenopodis</name>
    <dbReference type="NCBI Taxonomy" id="117903"/>
    <lineage>
        <taxon>Eukaryota</taxon>
        <taxon>Metazoa</taxon>
        <taxon>Spiralia</taxon>
        <taxon>Lophotrochozoa</taxon>
        <taxon>Platyhelminthes</taxon>
        <taxon>Monogenea</taxon>
        <taxon>Polyopisthocotylea</taxon>
        <taxon>Polystomatidea</taxon>
        <taxon>Polystomatidae</taxon>
        <taxon>Protopolystoma</taxon>
    </lineage>
</organism>
<protein>
    <submittedName>
        <fullName evidence="2">Uncharacterized protein</fullName>
    </submittedName>
</protein>
<reference evidence="2" key="1">
    <citation type="submission" date="2018-11" db="EMBL/GenBank/DDBJ databases">
        <authorList>
            <consortium name="Pathogen Informatics"/>
        </authorList>
    </citation>
    <scope>NUCLEOTIDE SEQUENCE</scope>
</reference>
<name>A0A3S5CS83_9PLAT</name>
<evidence type="ECO:0000313" key="2">
    <source>
        <dbReference type="EMBL" id="VEL43860.1"/>
    </source>
</evidence>
<evidence type="ECO:0000313" key="3">
    <source>
        <dbReference type="Proteomes" id="UP000784294"/>
    </source>
</evidence>
<proteinExistence type="predicted"/>
<evidence type="ECO:0000256" key="1">
    <source>
        <dbReference type="SAM" id="MobiDB-lite"/>
    </source>
</evidence>
<dbReference type="AlphaFoldDB" id="A0A3S5CS83"/>
<gene>
    <name evidence="2" type="ORF">PXEA_LOCUS37300</name>
</gene>
<feature type="compositionally biased region" description="Low complexity" evidence="1">
    <location>
        <begin position="160"/>
        <end position="180"/>
    </location>
</feature>
<keyword evidence="3" id="KW-1185">Reference proteome</keyword>
<feature type="region of interest" description="Disordered" evidence="1">
    <location>
        <begin position="160"/>
        <end position="181"/>
    </location>
</feature>
<sequence length="217" mass="22534">MNQRSGRSPGLLASSCMPLRTNNFLESFDEMTPTVSASALSPAVTAITLTYPTQELLLRLLPPVPANGGLSWLAGLGPDDLFRSRRVDALAGNLAALTRIQHLSIAAGSASSPPPRPGLEAATRPGFLDPASLANGLPGDIYPIAGAPFNAASQQPLFSSSSVSSESPAASTSSGLGSSTDGRLELADRVQLKLKEAKIWSELYACKAEMIATNTGR</sequence>